<feature type="transmembrane region" description="Helical" evidence="1">
    <location>
        <begin position="59"/>
        <end position="79"/>
    </location>
</feature>
<sequence length="154" mass="17500">MPRINQQNSRLTHTPASRRVRSVTAASMALLLLDQPEDYQPPCRRSSPYRTHNKRIDRLLLLLPLLQLYLAAGGTKVYFRRARNKVEPSCQANRVDPNLASWEPLCRHGLAANLWARCGWQWLWFTLVEGGGGMRSLLAQAFLTKKEEGGTPSF</sequence>
<evidence type="ECO:0000313" key="3">
    <source>
        <dbReference type="Proteomes" id="UP000736672"/>
    </source>
</evidence>
<organism evidence="2 3">
    <name type="scientific">Fusarium solani</name>
    <name type="common">Filamentous fungus</name>
    <dbReference type="NCBI Taxonomy" id="169388"/>
    <lineage>
        <taxon>Eukaryota</taxon>
        <taxon>Fungi</taxon>
        <taxon>Dikarya</taxon>
        <taxon>Ascomycota</taxon>
        <taxon>Pezizomycotina</taxon>
        <taxon>Sordariomycetes</taxon>
        <taxon>Hypocreomycetidae</taxon>
        <taxon>Hypocreales</taxon>
        <taxon>Nectriaceae</taxon>
        <taxon>Fusarium</taxon>
        <taxon>Fusarium solani species complex</taxon>
    </lineage>
</organism>
<reference evidence="2" key="1">
    <citation type="journal article" date="2021" name="Nat. Commun.">
        <title>Genetic determinants of endophytism in the Arabidopsis root mycobiome.</title>
        <authorList>
            <person name="Mesny F."/>
            <person name="Miyauchi S."/>
            <person name="Thiergart T."/>
            <person name="Pickel B."/>
            <person name="Atanasova L."/>
            <person name="Karlsson M."/>
            <person name="Huettel B."/>
            <person name="Barry K.W."/>
            <person name="Haridas S."/>
            <person name="Chen C."/>
            <person name="Bauer D."/>
            <person name="Andreopoulos W."/>
            <person name="Pangilinan J."/>
            <person name="LaButti K."/>
            <person name="Riley R."/>
            <person name="Lipzen A."/>
            <person name="Clum A."/>
            <person name="Drula E."/>
            <person name="Henrissat B."/>
            <person name="Kohler A."/>
            <person name="Grigoriev I.V."/>
            <person name="Martin F.M."/>
            <person name="Hacquard S."/>
        </authorList>
    </citation>
    <scope>NUCLEOTIDE SEQUENCE</scope>
    <source>
        <strain evidence="2">FSSC 5 MPI-SDFR-AT-0091</strain>
    </source>
</reference>
<dbReference type="EMBL" id="JAGTJS010000003">
    <property type="protein sequence ID" value="KAH7272214.1"/>
    <property type="molecule type" value="Genomic_DNA"/>
</dbReference>
<keyword evidence="3" id="KW-1185">Reference proteome</keyword>
<gene>
    <name evidence="2" type="ORF">B0J15DRAFT_170424</name>
</gene>
<comment type="caution">
    <text evidence="2">The sequence shown here is derived from an EMBL/GenBank/DDBJ whole genome shotgun (WGS) entry which is preliminary data.</text>
</comment>
<proteinExistence type="predicted"/>
<keyword evidence="1" id="KW-0812">Transmembrane</keyword>
<dbReference type="AlphaFoldDB" id="A0A9P9RB10"/>
<protein>
    <submittedName>
        <fullName evidence="2">Uncharacterized protein</fullName>
    </submittedName>
</protein>
<evidence type="ECO:0000313" key="2">
    <source>
        <dbReference type="EMBL" id="KAH7272214.1"/>
    </source>
</evidence>
<dbReference type="Proteomes" id="UP000736672">
    <property type="component" value="Unassembled WGS sequence"/>
</dbReference>
<name>A0A9P9RB10_FUSSL</name>
<keyword evidence="1" id="KW-0472">Membrane</keyword>
<keyword evidence="1" id="KW-1133">Transmembrane helix</keyword>
<evidence type="ECO:0000256" key="1">
    <source>
        <dbReference type="SAM" id="Phobius"/>
    </source>
</evidence>
<accession>A0A9P9RB10</accession>